<evidence type="ECO:0000256" key="1">
    <source>
        <dbReference type="ARBA" id="ARBA00010699"/>
    </source>
</evidence>
<dbReference type="Pfam" id="PF02911">
    <property type="entry name" value="Formyl_trans_C"/>
    <property type="match status" value="1"/>
</dbReference>
<dbReference type="PANTHER" id="PTHR11138:SF5">
    <property type="entry name" value="METHIONYL-TRNA FORMYLTRANSFERASE, MITOCHONDRIAL"/>
    <property type="match status" value="1"/>
</dbReference>
<keyword evidence="2" id="KW-0808">Transferase</keyword>
<evidence type="ECO:0008006" key="9">
    <source>
        <dbReference type="Google" id="ProtNLM"/>
    </source>
</evidence>
<dbReference type="Pfam" id="PF00551">
    <property type="entry name" value="Formyl_trans_N"/>
    <property type="match status" value="1"/>
</dbReference>
<organism evidence="7 8">
    <name type="scientific">Hymenobacter koreensis</name>
    <dbReference type="NCBI Taxonomy" id="1084523"/>
    <lineage>
        <taxon>Bacteria</taxon>
        <taxon>Pseudomonadati</taxon>
        <taxon>Bacteroidota</taxon>
        <taxon>Cytophagia</taxon>
        <taxon>Cytophagales</taxon>
        <taxon>Hymenobacteraceae</taxon>
        <taxon>Hymenobacter</taxon>
    </lineage>
</organism>
<keyword evidence="8" id="KW-1185">Reference proteome</keyword>
<keyword evidence="4" id="KW-0732">Signal</keyword>
<accession>A0ABP8JMH9</accession>
<dbReference type="RefSeq" id="WP_345227862.1">
    <property type="nucleotide sequence ID" value="NZ_BAABHA010000015.1"/>
</dbReference>
<name>A0ABP8JMH9_9BACT</name>
<dbReference type="EMBL" id="BAABHA010000015">
    <property type="protein sequence ID" value="GAA4393138.1"/>
    <property type="molecule type" value="Genomic_DNA"/>
</dbReference>
<dbReference type="InterPro" id="IPR036477">
    <property type="entry name" value="Formyl_transf_N_sf"/>
</dbReference>
<evidence type="ECO:0000313" key="8">
    <source>
        <dbReference type="Proteomes" id="UP001500454"/>
    </source>
</evidence>
<gene>
    <name evidence="7" type="ORF">GCM10023186_44420</name>
</gene>
<dbReference type="Gene3D" id="3.40.50.12230">
    <property type="match status" value="1"/>
</dbReference>
<feature type="signal peptide" evidence="4">
    <location>
        <begin position="1"/>
        <end position="20"/>
    </location>
</feature>
<comment type="similarity">
    <text evidence="1">Belongs to the Fmt family.</text>
</comment>
<feature type="domain" description="Formyl transferase N-terminal" evidence="5">
    <location>
        <begin position="64"/>
        <end position="158"/>
    </location>
</feature>
<evidence type="ECO:0000256" key="3">
    <source>
        <dbReference type="ARBA" id="ARBA00022917"/>
    </source>
</evidence>
<evidence type="ECO:0000259" key="6">
    <source>
        <dbReference type="Pfam" id="PF02911"/>
    </source>
</evidence>
<dbReference type="SUPFAM" id="SSF53328">
    <property type="entry name" value="Formyltransferase"/>
    <property type="match status" value="1"/>
</dbReference>
<feature type="domain" description="Formyl transferase C-terminal" evidence="6">
    <location>
        <begin position="205"/>
        <end position="289"/>
    </location>
</feature>
<evidence type="ECO:0000259" key="5">
    <source>
        <dbReference type="Pfam" id="PF00551"/>
    </source>
</evidence>
<evidence type="ECO:0000256" key="4">
    <source>
        <dbReference type="SAM" id="SignalP"/>
    </source>
</evidence>
<dbReference type="InterPro" id="IPR011034">
    <property type="entry name" value="Formyl_transferase-like_C_sf"/>
</dbReference>
<dbReference type="InterPro" id="IPR044135">
    <property type="entry name" value="Met-tRNA-FMT_C"/>
</dbReference>
<evidence type="ECO:0000313" key="7">
    <source>
        <dbReference type="EMBL" id="GAA4393138.1"/>
    </source>
</evidence>
<sequence length="326" mass="33895">MQVALLLSSALGLPALHALAAQGAVAGVAVPRLPQAPEEADQLAQTAAGLGLPVVRLERAGLAAALTEWLTSLAPAAVLVFTFPWRVPAAVLALPPHGFLNFHFAALPGYRGPEPLFWQLRNGETAGAVTVHRMDADFDTGPVFLAEAVPISAADTHGLHRAQLAGRSAAVALNLLASLRGEAPALTPQPQDPALARYWPRATLADVCVRWHEPALAIDRLVRATNPWNRGALTALRGQPLRLLGTTPHPAANTGPVLPGTVLQADAATGLWVACGQGEAIRLDILALNEGYFSGAQLVALGVRTGEVLTQLPAPTPSGPVPDLSL</sequence>
<reference evidence="8" key="1">
    <citation type="journal article" date="2019" name="Int. J. Syst. Evol. Microbiol.">
        <title>The Global Catalogue of Microorganisms (GCM) 10K type strain sequencing project: providing services to taxonomists for standard genome sequencing and annotation.</title>
        <authorList>
            <consortium name="The Broad Institute Genomics Platform"/>
            <consortium name="The Broad Institute Genome Sequencing Center for Infectious Disease"/>
            <person name="Wu L."/>
            <person name="Ma J."/>
        </authorList>
    </citation>
    <scope>NUCLEOTIDE SEQUENCE [LARGE SCALE GENOMIC DNA]</scope>
    <source>
        <strain evidence="8">JCM 17924</strain>
    </source>
</reference>
<dbReference type="PANTHER" id="PTHR11138">
    <property type="entry name" value="METHIONYL-TRNA FORMYLTRANSFERASE"/>
    <property type="match status" value="1"/>
</dbReference>
<comment type="caution">
    <text evidence="7">The sequence shown here is derived from an EMBL/GenBank/DDBJ whole genome shotgun (WGS) entry which is preliminary data.</text>
</comment>
<dbReference type="InterPro" id="IPR005793">
    <property type="entry name" value="Formyl_trans_C"/>
</dbReference>
<protein>
    <recommendedName>
        <fullName evidence="9">Methionyl-tRNA formyltransferase</fullName>
    </recommendedName>
</protein>
<dbReference type="InterPro" id="IPR002376">
    <property type="entry name" value="Formyl_transf_N"/>
</dbReference>
<feature type="chain" id="PRO_5046100971" description="Methionyl-tRNA formyltransferase" evidence="4">
    <location>
        <begin position="21"/>
        <end position="326"/>
    </location>
</feature>
<keyword evidence="3" id="KW-0648">Protein biosynthesis</keyword>
<evidence type="ECO:0000256" key="2">
    <source>
        <dbReference type="ARBA" id="ARBA00022679"/>
    </source>
</evidence>
<dbReference type="SUPFAM" id="SSF50486">
    <property type="entry name" value="FMT C-terminal domain-like"/>
    <property type="match status" value="1"/>
</dbReference>
<proteinExistence type="inferred from homology"/>
<dbReference type="Proteomes" id="UP001500454">
    <property type="component" value="Unassembled WGS sequence"/>
</dbReference>
<dbReference type="CDD" id="cd08704">
    <property type="entry name" value="Met_tRNA_FMT_C"/>
    <property type="match status" value="1"/>
</dbReference>